<sequence length="189" mass="20991">MTDDPNLFWFGCVLTLICLCFLSLVRSNPRTPTTVHIQTPIAATAADSNAGAKIAELQQQCLQLRSELQQQKAQLYEDFQNDSFAQLQPLLTNYPSACKMAQATPNLPARNLVALFTPLENLLETWQITPIGTVWEQVPFNAQQHQPDTDDIATGEAVYIRFVGYCQGDRILSPAKVSRTLPGGVRREA</sequence>
<name>A0A2T1E5W7_9CYAN</name>
<keyword evidence="1" id="KW-0812">Transmembrane</keyword>
<gene>
    <name evidence="2" type="ORF">C7B82_14650</name>
</gene>
<reference evidence="3" key="1">
    <citation type="submission" date="2018-02" db="EMBL/GenBank/DDBJ databases">
        <authorList>
            <person name="Moore K."/>
            <person name="Momper L."/>
        </authorList>
    </citation>
    <scope>NUCLEOTIDE SEQUENCE [LARGE SCALE GENOMIC DNA]</scope>
    <source>
        <strain evidence="3">ULC18</strain>
    </source>
</reference>
<dbReference type="EMBL" id="PVWK01000083">
    <property type="protein sequence ID" value="PSB28085.1"/>
    <property type="molecule type" value="Genomic_DNA"/>
</dbReference>
<dbReference type="RefSeq" id="WP_106257025.1">
    <property type="nucleotide sequence ID" value="NZ_CAWNSW010000092.1"/>
</dbReference>
<keyword evidence="1" id="KW-0472">Membrane</keyword>
<dbReference type="OrthoDB" id="582213at2"/>
<keyword evidence="3" id="KW-1185">Reference proteome</keyword>
<proteinExistence type="predicted"/>
<keyword evidence="1" id="KW-1133">Transmembrane helix</keyword>
<evidence type="ECO:0000313" key="3">
    <source>
        <dbReference type="Proteomes" id="UP000239576"/>
    </source>
</evidence>
<organism evidence="2 3">
    <name type="scientific">Stenomitos frigidus ULC18</name>
    <dbReference type="NCBI Taxonomy" id="2107698"/>
    <lineage>
        <taxon>Bacteria</taxon>
        <taxon>Bacillati</taxon>
        <taxon>Cyanobacteriota</taxon>
        <taxon>Cyanophyceae</taxon>
        <taxon>Leptolyngbyales</taxon>
        <taxon>Leptolyngbyaceae</taxon>
        <taxon>Stenomitos</taxon>
    </lineage>
</organism>
<protein>
    <submittedName>
        <fullName evidence="2">Molecular chaperone GrpE</fullName>
    </submittedName>
</protein>
<comment type="caution">
    <text evidence="2">The sequence shown here is derived from an EMBL/GenBank/DDBJ whole genome shotgun (WGS) entry which is preliminary data.</text>
</comment>
<evidence type="ECO:0000313" key="2">
    <source>
        <dbReference type="EMBL" id="PSB28085.1"/>
    </source>
</evidence>
<reference evidence="2 3" key="2">
    <citation type="submission" date="2018-03" db="EMBL/GenBank/DDBJ databases">
        <title>The ancient ancestry and fast evolution of plastids.</title>
        <authorList>
            <person name="Moore K.R."/>
            <person name="Magnabosco C."/>
            <person name="Momper L."/>
            <person name="Gold D.A."/>
            <person name="Bosak T."/>
            <person name="Fournier G.P."/>
        </authorList>
    </citation>
    <scope>NUCLEOTIDE SEQUENCE [LARGE SCALE GENOMIC DNA]</scope>
    <source>
        <strain evidence="2 3">ULC18</strain>
    </source>
</reference>
<dbReference type="AlphaFoldDB" id="A0A2T1E5W7"/>
<dbReference type="Proteomes" id="UP000239576">
    <property type="component" value="Unassembled WGS sequence"/>
</dbReference>
<accession>A0A2T1E5W7</accession>
<feature type="transmembrane region" description="Helical" evidence="1">
    <location>
        <begin position="6"/>
        <end position="25"/>
    </location>
</feature>
<evidence type="ECO:0000256" key="1">
    <source>
        <dbReference type="SAM" id="Phobius"/>
    </source>
</evidence>